<dbReference type="InterPro" id="IPR036736">
    <property type="entry name" value="ACP-like_sf"/>
</dbReference>
<feature type="domain" description="Carrier" evidence="4">
    <location>
        <begin position="2900"/>
        <end position="2976"/>
    </location>
</feature>
<dbReference type="GO" id="GO:0044550">
    <property type="term" value="P:secondary metabolite biosynthetic process"/>
    <property type="evidence" value="ECO:0007669"/>
    <property type="project" value="TreeGrafter"/>
</dbReference>
<proteinExistence type="predicted"/>
<dbReference type="InterPro" id="IPR010071">
    <property type="entry name" value="AA_adenyl_dom"/>
</dbReference>
<dbReference type="GO" id="GO:0043041">
    <property type="term" value="P:amino acid activation for nonribosomal peptide biosynthetic process"/>
    <property type="evidence" value="ECO:0007669"/>
    <property type="project" value="TreeGrafter"/>
</dbReference>
<dbReference type="GO" id="GO:0031177">
    <property type="term" value="F:phosphopantetheine binding"/>
    <property type="evidence" value="ECO:0007669"/>
    <property type="project" value="InterPro"/>
</dbReference>
<comment type="caution">
    <text evidence="5">The sequence shown here is derived from an EMBL/GenBank/DDBJ whole genome shotgun (WGS) entry which is preliminary data.</text>
</comment>
<keyword evidence="6" id="KW-1185">Reference proteome</keyword>
<dbReference type="Gene3D" id="3.30.300.30">
    <property type="match status" value="3"/>
</dbReference>
<dbReference type="Gene3D" id="2.30.38.10">
    <property type="entry name" value="Luciferase, Domain 3"/>
    <property type="match status" value="3"/>
</dbReference>
<dbReference type="Gene3D" id="3.40.50.980">
    <property type="match status" value="6"/>
</dbReference>
<reference evidence="5 6" key="1">
    <citation type="submission" date="2019-06" db="EMBL/GenBank/DDBJ databases">
        <title>Draft genome of Aliikangiella marina GYP-15.</title>
        <authorList>
            <person name="Wang G."/>
        </authorList>
    </citation>
    <scope>NUCLEOTIDE SEQUENCE [LARGE SCALE GENOMIC DNA]</scope>
    <source>
        <strain evidence="5 6">GYP-15</strain>
    </source>
</reference>
<dbReference type="PROSITE" id="PS50075">
    <property type="entry name" value="CARRIER"/>
    <property type="match status" value="3"/>
</dbReference>
<dbReference type="PANTHER" id="PTHR45527">
    <property type="entry name" value="NONRIBOSOMAL PEPTIDE SYNTHETASE"/>
    <property type="match status" value="1"/>
</dbReference>
<dbReference type="Gene3D" id="1.10.1200.10">
    <property type="entry name" value="ACP-like"/>
    <property type="match status" value="3"/>
</dbReference>
<dbReference type="InterPro" id="IPR023213">
    <property type="entry name" value="CAT-like_dom_sf"/>
</dbReference>
<dbReference type="SMART" id="SM00823">
    <property type="entry name" value="PKS_PP"/>
    <property type="match status" value="2"/>
</dbReference>
<dbReference type="FunFam" id="3.40.50.980:FF:000001">
    <property type="entry name" value="Non-ribosomal peptide synthetase"/>
    <property type="match status" value="3"/>
</dbReference>
<dbReference type="NCBIfam" id="NF003417">
    <property type="entry name" value="PRK04813.1"/>
    <property type="match status" value="3"/>
</dbReference>
<name>A0A545TJG2_9GAMM</name>
<dbReference type="EMBL" id="VIKR01000001">
    <property type="protein sequence ID" value="TQV77372.1"/>
    <property type="molecule type" value="Genomic_DNA"/>
</dbReference>
<keyword evidence="3" id="KW-0597">Phosphoprotein</keyword>
<dbReference type="SUPFAM" id="SSF56801">
    <property type="entry name" value="Acetyl-CoA synthetase-like"/>
    <property type="match status" value="3"/>
</dbReference>
<feature type="domain" description="Carrier" evidence="4">
    <location>
        <begin position="783"/>
        <end position="858"/>
    </location>
</feature>
<evidence type="ECO:0000256" key="3">
    <source>
        <dbReference type="ARBA" id="ARBA00022553"/>
    </source>
</evidence>
<evidence type="ECO:0000256" key="2">
    <source>
        <dbReference type="ARBA" id="ARBA00022450"/>
    </source>
</evidence>
<dbReference type="InterPro" id="IPR006162">
    <property type="entry name" value="Ppantetheine_attach_site"/>
</dbReference>
<dbReference type="InterPro" id="IPR025110">
    <property type="entry name" value="AMP-bd_C"/>
</dbReference>
<dbReference type="InterPro" id="IPR009081">
    <property type="entry name" value="PP-bd_ACP"/>
</dbReference>
<dbReference type="OrthoDB" id="9757559at2"/>
<dbReference type="NCBIfam" id="TIGR01733">
    <property type="entry name" value="AA-adenyl-dom"/>
    <property type="match status" value="3"/>
</dbReference>
<evidence type="ECO:0000256" key="1">
    <source>
        <dbReference type="ARBA" id="ARBA00001957"/>
    </source>
</evidence>
<dbReference type="FunFam" id="1.10.1200.10:FF:000005">
    <property type="entry name" value="Nonribosomal peptide synthetase 1"/>
    <property type="match status" value="2"/>
</dbReference>
<dbReference type="PANTHER" id="PTHR45527:SF1">
    <property type="entry name" value="FATTY ACID SYNTHASE"/>
    <property type="match status" value="1"/>
</dbReference>
<dbReference type="PROSITE" id="PS00012">
    <property type="entry name" value="PHOSPHOPANTETHEINE"/>
    <property type="match status" value="1"/>
</dbReference>
<evidence type="ECO:0000313" key="5">
    <source>
        <dbReference type="EMBL" id="TQV77372.1"/>
    </source>
</evidence>
<dbReference type="Pfam" id="PF00501">
    <property type="entry name" value="AMP-binding"/>
    <property type="match status" value="3"/>
</dbReference>
<dbReference type="Pfam" id="PF13193">
    <property type="entry name" value="AMP-binding_C"/>
    <property type="match status" value="3"/>
</dbReference>
<dbReference type="PROSITE" id="PS00455">
    <property type="entry name" value="AMP_BINDING"/>
    <property type="match status" value="3"/>
</dbReference>
<dbReference type="Pfam" id="PF00668">
    <property type="entry name" value="Condensation"/>
    <property type="match status" value="2"/>
</dbReference>
<dbReference type="GO" id="GO:0003824">
    <property type="term" value="F:catalytic activity"/>
    <property type="evidence" value="ECO:0007669"/>
    <property type="project" value="InterPro"/>
</dbReference>
<comment type="cofactor">
    <cofactor evidence="1">
        <name>pantetheine 4'-phosphate</name>
        <dbReference type="ChEBI" id="CHEBI:47942"/>
    </cofactor>
</comment>
<dbReference type="InterPro" id="IPR045851">
    <property type="entry name" value="AMP-bd_C_sf"/>
</dbReference>
<dbReference type="CDD" id="cd19531">
    <property type="entry name" value="LCL_NRPS-like"/>
    <property type="match status" value="2"/>
</dbReference>
<accession>A0A545TJG2</accession>
<keyword evidence="2" id="KW-0596">Phosphopantetheine</keyword>
<dbReference type="InterPro" id="IPR020845">
    <property type="entry name" value="AMP-binding_CS"/>
</dbReference>
<feature type="domain" description="Carrier" evidence="4">
    <location>
        <begin position="1838"/>
        <end position="1913"/>
    </location>
</feature>
<dbReference type="InterPro" id="IPR020806">
    <property type="entry name" value="PKS_PP-bd"/>
</dbReference>
<dbReference type="Pfam" id="PF00550">
    <property type="entry name" value="PP-binding"/>
    <property type="match status" value="3"/>
</dbReference>
<evidence type="ECO:0000259" key="4">
    <source>
        <dbReference type="PROSITE" id="PS50075"/>
    </source>
</evidence>
<sequence length="3003" mass="339735">MNLKNSNLFQDYLSQLADVEPVDLLIDKQEFIKKRELVSSKVVITGSTDSNLEAFVTGTRTSKFSVFLSAYYIVLAAITGQQKLSIGIDKASVSDVNTNFNPKIENDLIPWPMDIDFSRPLIDIVTQVHCFEQSIIDTQVLDVSDLKSELNKKVKQNYDSLISASFSYRASPKCLEPNTDVPNSSLYKNSTVSIEVVERQQSFYISFDIDQQLSKRYQHNKIPELYQLVVNNIIGSERLLVEEIDFVSQDEKYKQLIDWNQTYRAFESELTLTQVFERQVRETPQAPAVLDNAQSLTYEELQFKVIELASVIQQRIHHNKQSIKADTLIALYLDRSVETIVAMLAVLKVGAAYVPISPEFPVKRTQFVLTDTQSALVISQECHRVKLNQFIQPLAIQPAVLYLDEVRQHRNQAIENFTPAKSSDLASVIYTSGTTGNPKGVMVEHASIINLIFSQSEKMKFEQQERVLWLADYIFDASIEQAFLALLNGAELHIATRAEILDAEQIRDKIVAHQITHLHATPSYLSVLGEIKAATSLRRVLAGGESGIGVLKAIWGDLLVNEYGPTETTVTSIESFDYSQHPLLNCIGKPIANTQVYVLSDNLKLLPIGAPGELYIGGAGVARGYLNQAQLTQEKFIENPYASEADKARGYTRLYKTGDVVRWLADGNLEFLGRNDGQVKIRGYRIELGEIESAINNLSGIKQCVVVACEHHENEFLAAYVVAVGEECLSIDTLKDELRTFLPDYMLPSTLTYLDKIPLTINGKLDQRALPAPVLVEQNNYVAPRNQLETKLCEIWQNLLGVTQVGINDNYFAIGGNSIIAMRLTAITRKELNIDIPLSLLFTYKTIAGITEHLKDNAFENIPSASQLHKHARSPVSFAQERLLFIEQYEQGTSAYHIPNLFELSTDVRLDVLTRTIDYLIQRHPILRTVYFTSPEGDSYQQVIEQSFNLNKAQCRDENELLTQVSSEIERPFDLSREISLRVNLYVVEDKHYLLMVWHHIAVDGWSLDLLMQELSSVYRAFCEDRDPALPDLEINYIDYSIWQKQSLRGETLKHLEDYWQSQLSGFETLELPTDYPRPKELSYLGEDYQFELDEELTAQIRQQARLHETTVYSVLLSAFYITLATMSGQEDIIVGTPTDNRQHPQTQNLVGLLANTLALRVSVDSNETISQLIRQVHQTVMQAKIHQELSFERLVDLLDIQRDPSRVPFVDVMFSLQSPSDLSNEPFKSNDLIGKFNLYTPAKVPLSLFIYESSNKFECRLNAAVDYYSISSTKCFASIFQNVVNSTMINSSNKIKSCKFVTQDEQYKQLIDWNQTYRAFESELTLTQVFERQVRETPQAPAVLDNAQSLTYEELQFKVIELASVIQQRIHHNKQSIKADTLIALYLDRSVETIVAMLAVLKVGAAYVPISPEFPVKRTQFVLTDTQSALVISQECHRVKLNQFIQPLAIQPAVLYLDEVRQHRNQAIENFTPAKSSDLASVIYTSGTTGNPKGVMVEHASIINLIFSQSEKMKFEQQERVLWLADYIFDASIEQAFLALLNGAELHIATRAEILDAEQIRDKIVAHQITHLHATPSYLSVLGEIKAATSLRRVLAGGESGIGVLKAIWGDLLVNEYGPTETTVTSIESFDYSQHPLLNCIGKPIANTQVYVLSDNLKLLPIGAPGELYIGGAGVARGYLNQAQLTQEKFIENPYASEADKARGYTRLYKTGDVVRWLADGNLEFLGRNDGQVKIRGYRIELGEIESAINNLSGIKQCVVVACEHHENEFLAAYVVAVGEECLSIDTLKDELRTFLPDYMLPSTLTYLDKIPLTINGKLDQRALPAPVLVEQNNYVAPRNQLETKLCEIWQNLLGVTQVGINDNYFAIGGNSIIAMRLTAITRKELNIDIPLSLLFTYKTIAGITEHLKDNAFENIPSASQLHKHARSPVSFAQERLLFIEQYEQGTSAYHIPNLFELSTDVRLDVLTRTIDYLIQRHPILRTVYFTSPEGDSYQQVIEQSFNLNKAQCRDENELLTQVSSEIERPFDLSREISLRVNLYVVEDKHYLLMVWHHIAVDGWSLDLLMQELSSVYRAFCEDRDPALPDLEINYIDYSIWQKQSLRGETLKHLEDYWQSQLSGFETLELPTDYPRPKELSYLGEDYQFELDEELTAQIRQQARLHETTVYSVLLSAFYITLATMSGQEDIIVGTPTDNRQHPQTQNLVGLLTNTLALRVSVDSNETISQLIRQVHQTVMQAKIHQELPFEQLVELLDIERDPSRNAIFDVIFDLQTVSENSRDSQQNLLRNTTLAIKNRSSAKFDLNFTFVDDNERIKTYSSYSTSVFRLSSVKRIVQMFQLILESLVNNPQQYIREINLLSLKEAQRVLDFSRGEQRDYSVHNSLIEAFEKQVDETPDAIALQCGVNGMSYLQLDNKSSQLANYLNNKLNTENKNRQTDTFIGIYLDRHVETVVAILAVLKIGAAYVPISPEYPDVRTRFILNDIQTPLILTESQYFEKVNSLASTLKAPSFVINLNDKAVSDFHSKAPLKTKSKANDLAYVIYTSGTTGNPKGVMIEQHSVINLIKHNEEFYQIKPGEVVFWIANYVFDTSVEQIFLALLTGHKLHIVSEGEKQSLVRLQKSLLNSQATHIDAPASLLTHLELENIKSLKRIVSGGEETPPSLYTLLKDKLINEYGPTETCVASHQFQCKDLPRNITKVPIGKPIANTESYVVNKNLQLVPVSVPGELLIGGVGVARGYLNQDELNSKLFINNPFCEDKSSAKFQNRLYKTGDIARWLPDGNLEFLGRKDTQVKIRGFRIELSEIDSALLNSKMVKSSLVSTQQDTNNDNRIVAHIVLENHVSPEQADELLNKSLSSVLPEYMIPSAYSYIDEIPLTANGKANFNALPKVKFVDSAIHIPAESDTQKQISKIWQELFNAESEVSIDADFFKIGGHSLLATRLASKISMVFAVELLLKDIFHLKTIRLIAEKIDQLIAAGVTQTEQRVNVFHQDKAFEMEEFEL</sequence>
<dbReference type="Gene3D" id="3.30.559.30">
    <property type="entry name" value="Nonribosomal peptide synthetase, condensation domain"/>
    <property type="match status" value="3"/>
</dbReference>
<dbReference type="CDD" id="cd05930">
    <property type="entry name" value="A_NRPS"/>
    <property type="match status" value="3"/>
</dbReference>
<dbReference type="FunFam" id="2.30.38.10:FF:000001">
    <property type="entry name" value="Non-ribosomal peptide synthetase PvdI"/>
    <property type="match status" value="2"/>
</dbReference>
<dbReference type="Gene3D" id="3.30.559.10">
    <property type="entry name" value="Chloramphenicol acetyltransferase-like domain"/>
    <property type="match status" value="2"/>
</dbReference>
<dbReference type="SUPFAM" id="SSF47336">
    <property type="entry name" value="ACP-like"/>
    <property type="match status" value="3"/>
</dbReference>
<evidence type="ECO:0000313" key="6">
    <source>
        <dbReference type="Proteomes" id="UP000317839"/>
    </source>
</evidence>
<dbReference type="InterPro" id="IPR000873">
    <property type="entry name" value="AMP-dep_synth/lig_dom"/>
</dbReference>
<gene>
    <name evidence="5" type="ORF">FLL45_05355</name>
</gene>
<organism evidence="5 6">
    <name type="scientific">Aliikangiella marina</name>
    <dbReference type="NCBI Taxonomy" id="1712262"/>
    <lineage>
        <taxon>Bacteria</taxon>
        <taxon>Pseudomonadati</taxon>
        <taxon>Pseudomonadota</taxon>
        <taxon>Gammaproteobacteria</taxon>
        <taxon>Oceanospirillales</taxon>
        <taxon>Pleioneaceae</taxon>
        <taxon>Aliikangiella</taxon>
    </lineage>
</organism>
<dbReference type="InterPro" id="IPR001242">
    <property type="entry name" value="Condensation_dom"/>
</dbReference>
<dbReference type="RefSeq" id="WP_142940944.1">
    <property type="nucleotide sequence ID" value="NZ_VIKR01000001.1"/>
</dbReference>
<dbReference type="SUPFAM" id="SSF52777">
    <property type="entry name" value="CoA-dependent acyltransferases"/>
    <property type="match status" value="5"/>
</dbReference>
<dbReference type="GO" id="GO:0005737">
    <property type="term" value="C:cytoplasm"/>
    <property type="evidence" value="ECO:0007669"/>
    <property type="project" value="TreeGrafter"/>
</dbReference>
<protein>
    <submittedName>
        <fullName evidence="5">Amino acid adenylation domain-containing protein</fullName>
    </submittedName>
</protein>
<dbReference type="Proteomes" id="UP000317839">
    <property type="component" value="Unassembled WGS sequence"/>
</dbReference>